<feature type="region of interest" description="Disordered" evidence="1">
    <location>
        <begin position="328"/>
        <end position="353"/>
    </location>
</feature>
<evidence type="ECO:0000256" key="1">
    <source>
        <dbReference type="SAM" id="MobiDB-lite"/>
    </source>
</evidence>
<sequence>MSSFKLTLPAELLHDILAPVIDSETEDQEFRSCRSIPYENSGARWRYGNEALRAEERRPPALLLVCKAWNRIGTPLLYRTIILRSKGQAEVLARTLTTLAPDLGSSVRRLRLEGGYGRVVLQILKATTRVSELVLVLSLRSDDSISGLVRGLALPAVNPAEIRLICEYEHDLKKRKTLVQTLAEAFKGWSNLKKAHIPWITDGRNGQGTVDFISLLEGLATTPSLQIVVLPREVQKHDRFFAALKTLATNRALRCIDMSRHAQQKNALDKAIASDPRLRAVCKYEDPATYVGCLAVKSWATADDDHLSYGRYRPSTFIALRRAFRERAMNPPPPREPTPEPLAATPPASGRTPIQEQPLEVQERVWCRVFDFAQMHSSYEGRCTAERLMGVCRLWRRLLFVRLYTNAKPQDWYGAVLLGDACRIDPSLGRHVRTLELCNKVERDLYVPLNAVVNNMPNLSQIKSQGWRRDSPRRFATPPTLFIEWGEFAGLAKSAEGLEVIGGVQVRKKFVGKEVGKRQPGATKGVATRSRVNAPTTPVASAVDPAAPTAEPSDAARHDEQPDEARHSALKEVSVPVGSLTPFRALRVLHFGASVKLKFKDGAIDPAIFPVLEDLEFEPSHTSVLRLFSILELPRLRRLALHGRSQTAEHAAHFLENHGPKIEELELAYFPTEVIFESCMHMKRLRIEADRPPENYSASEWTSTSLETVISLPRPPSHGPTLAQWGAFLSSLDPARLPQLKEIRVQKHWPTHERAIKKSVWVAYAEELQDKGIQIVDSSGLPWVRRAGVRSRALR</sequence>
<dbReference type="VEuPathDB" id="FungiDB:SCHCODRAFT_02614519"/>
<dbReference type="AlphaFoldDB" id="D8PZC0"/>
<feature type="compositionally biased region" description="Polar residues" evidence="1">
    <location>
        <begin position="530"/>
        <end position="539"/>
    </location>
</feature>
<reference evidence="2 3" key="1">
    <citation type="journal article" date="2010" name="Nat. Biotechnol.">
        <title>Genome sequence of the model mushroom Schizophyllum commune.</title>
        <authorList>
            <person name="Ohm R.A."/>
            <person name="de Jong J.F."/>
            <person name="Lugones L.G."/>
            <person name="Aerts A."/>
            <person name="Kothe E."/>
            <person name="Stajich J.E."/>
            <person name="de Vries R.P."/>
            <person name="Record E."/>
            <person name="Levasseur A."/>
            <person name="Baker S.E."/>
            <person name="Bartholomew K.A."/>
            <person name="Coutinho P.M."/>
            <person name="Erdmann S."/>
            <person name="Fowler T.J."/>
            <person name="Gathman A.C."/>
            <person name="Lombard V."/>
            <person name="Henrissat B."/>
            <person name="Knabe N."/>
            <person name="Kuees U."/>
            <person name="Lilly W.W."/>
            <person name="Lindquist E."/>
            <person name="Lucas S."/>
            <person name="Magnuson J.K."/>
            <person name="Piumi F."/>
            <person name="Raudaskoski M."/>
            <person name="Salamov A."/>
            <person name="Schmutz J."/>
            <person name="Schwarze F.W.M.R."/>
            <person name="vanKuyk P.A."/>
            <person name="Horton J.S."/>
            <person name="Grigoriev I.V."/>
            <person name="Woesten H.A.B."/>
        </authorList>
    </citation>
    <scope>NUCLEOTIDE SEQUENCE [LARGE SCALE GENOMIC DNA]</scope>
    <source>
        <strain evidence="3">H4-8 / FGSC 9210</strain>
    </source>
</reference>
<dbReference type="InParanoid" id="D8PZC0"/>
<gene>
    <name evidence="2" type="ORF">SCHCODRAFT_256424</name>
</gene>
<feature type="compositionally biased region" description="Basic and acidic residues" evidence="1">
    <location>
        <begin position="554"/>
        <end position="569"/>
    </location>
</feature>
<evidence type="ECO:0000313" key="2">
    <source>
        <dbReference type="EMBL" id="EFI99410.1"/>
    </source>
</evidence>
<protein>
    <submittedName>
        <fullName evidence="2">Expressed protein</fullName>
    </submittedName>
</protein>
<dbReference type="OMA" id="WPTESHA"/>
<organism evidence="3">
    <name type="scientific">Schizophyllum commune (strain H4-8 / FGSC 9210)</name>
    <name type="common">Split gill fungus</name>
    <dbReference type="NCBI Taxonomy" id="578458"/>
    <lineage>
        <taxon>Eukaryota</taxon>
        <taxon>Fungi</taxon>
        <taxon>Dikarya</taxon>
        <taxon>Basidiomycota</taxon>
        <taxon>Agaricomycotina</taxon>
        <taxon>Agaricomycetes</taxon>
        <taxon>Agaricomycetidae</taxon>
        <taxon>Agaricales</taxon>
        <taxon>Schizophyllaceae</taxon>
        <taxon>Schizophyllum</taxon>
    </lineage>
</organism>
<feature type="region of interest" description="Disordered" evidence="1">
    <location>
        <begin position="517"/>
        <end position="569"/>
    </location>
</feature>
<dbReference type="Proteomes" id="UP000007431">
    <property type="component" value="Unassembled WGS sequence"/>
</dbReference>
<name>D8PZC0_SCHCM</name>
<proteinExistence type="predicted"/>
<dbReference type="HOGENOM" id="CLU_027521_0_0_1"/>
<feature type="compositionally biased region" description="Pro residues" evidence="1">
    <location>
        <begin position="330"/>
        <end position="340"/>
    </location>
</feature>
<dbReference type="EMBL" id="GL377304">
    <property type="protein sequence ID" value="EFI99410.1"/>
    <property type="molecule type" value="Genomic_DNA"/>
</dbReference>
<dbReference type="eggNOG" id="ENOG502SPJ6">
    <property type="taxonomic scope" value="Eukaryota"/>
</dbReference>
<evidence type="ECO:0000313" key="3">
    <source>
        <dbReference type="Proteomes" id="UP000007431"/>
    </source>
</evidence>
<accession>D8PZC0</accession>
<keyword evidence="3" id="KW-1185">Reference proteome</keyword>